<evidence type="ECO:0000256" key="4">
    <source>
        <dbReference type="SAM" id="Coils"/>
    </source>
</evidence>
<accession>A0A6P1GCW0</accession>
<name>A0A6P1GCW0_9RICK</name>
<dbReference type="SMART" id="SM00248">
    <property type="entry name" value="ANK"/>
    <property type="match status" value="7"/>
</dbReference>
<evidence type="ECO:0000256" key="5">
    <source>
        <dbReference type="SAM" id="MobiDB-lite"/>
    </source>
</evidence>
<evidence type="ECO:0000256" key="3">
    <source>
        <dbReference type="PROSITE-ProRule" id="PRU00023"/>
    </source>
</evidence>
<keyword evidence="2 3" id="KW-0040">ANK repeat</keyword>
<keyword evidence="4" id="KW-0175">Coiled coil</keyword>
<evidence type="ECO:0000313" key="6">
    <source>
        <dbReference type="EMBL" id="QHD65571.1"/>
    </source>
</evidence>
<feature type="region of interest" description="Disordered" evidence="5">
    <location>
        <begin position="1428"/>
        <end position="1462"/>
    </location>
</feature>
<feature type="coiled-coil region" evidence="4">
    <location>
        <begin position="184"/>
        <end position="211"/>
    </location>
</feature>
<evidence type="ECO:0000313" key="7">
    <source>
        <dbReference type="Proteomes" id="UP000464912"/>
    </source>
</evidence>
<keyword evidence="7" id="KW-1185">Reference proteome</keyword>
<gene>
    <name evidence="6" type="ORF">GP480_01990</name>
</gene>
<organism evidence="6 7">
    <name type="scientific">Neorickettsia findlayensis</name>
    <dbReference type="NCBI Taxonomy" id="2686014"/>
    <lineage>
        <taxon>Bacteria</taxon>
        <taxon>Pseudomonadati</taxon>
        <taxon>Pseudomonadota</taxon>
        <taxon>Alphaproteobacteria</taxon>
        <taxon>Rickettsiales</taxon>
        <taxon>Anaplasmataceae</taxon>
        <taxon>Neorickettsia</taxon>
    </lineage>
</organism>
<dbReference type="PANTHER" id="PTHR24198:SF165">
    <property type="entry name" value="ANKYRIN REPEAT-CONTAINING PROTEIN-RELATED"/>
    <property type="match status" value="1"/>
</dbReference>
<evidence type="ECO:0000256" key="1">
    <source>
        <dbReference type="ARBA" id="ARBA00022737"/>
    </source>
</evidence>
<dbReference type="PANTHER" id="PTHR24198">
    <property type="entry name" value="ANKYRIN REPEAT AND PROTEIN KINASE DOMAIN-CONTAINING PROTEIN"/>
    <property type="match status" value="1"/>
</dbReference>
<dbReference type="Pfam" id="PF13606">
    <property type="entry name" value="Ank_3"/>
    <property type="match status" value="1"/>
</dbReference>
<dbReference type="EMBL" id="CP047224">
    <property type="protein sequence ID" value="QHD65571.1"/>
    <property type="molecule type" value="Genomic_DNA"/>
</dbReference>
<keyword evidence="1" id="KW-0677">Repeat</keyword>
<evidence type="ECO:0000256" key="2">
    <source>
        <dbReference type="ARBA" id="ARBA00023043"/>
    </source>
</evidence>
<dbReference type="InterPro" id="IPR036770">
    <property type="entry name" value="Ankyrin_rpt-contain_sf"/>
</dbReference>
<dbReference type="SUPFAM" id="SSF48403">
    <property type="entry name" value="Ankyrin repeat"/>
    <property type="match status" value="2"/>
</dbReference>
<dbReference type="KEGG" id="nef:GP480_01990"/>
<reference evidence="6 7" key="1">
    <citation type="journal article" date="2020" name="MBio">
        <title>Erratum for Teymournejad et al., 'Isolation and Molecular Analysis of a Novel Neorickettsia Species That Causes Potomac Horse Fever'.</title>
        <authorList>
            <person name="Teymournejad O."/>
            <person name="Lin M."/>
            <person name="Bekebrede H."/>
            <person name="Kamr A."/>
            <person name="Toribio R.E."/>
            <person name="Arroyo L.G."/>
            <person name="Baird J.D."/>
            <person name="Rikihisa Y."/>
        </authorList>
    </citation>
    <scope>NUCLEOTIDE SEQUENCE [LARGE SCALE GENOMIC DNA]</scope>
    <source>
        <strain evidence="6 7">Fin17</strain>
    </source>
</reference>
<dbReference type="PROSITE" id="PS50088">
    <property type="entry name" value="ANK_REPEAT"/>
    <property type="match status" value="1"/>
</dbReference>
<dbReference type="Proteomes" id="UP000464912">
    <property type="component" value="Chromosome"/>
</dbReference>
<dbReference type="InterPro" id="IPR002110">
    <property type="entry name" value="Ankyrin_rpt"/>
</dbReference>
<proteinExistence type="predicted"/>
<dbReference type="PROSITE" id="PS50297">
    <property type="entry name" value="ANK_REP_REGION"/>
    <property type="match status" value="1"/>
</dbReference>
<reference evidence="6 7" key="2">
    <citation type="journal article" date="2020" name="MBio">
        <title>Isolation and Molecular Analysis of a Novel Neorickettsia Species That Causes Potomac Horse Fever.</title>
        <authorList>
            <person name="Teymournejad O."/>
            <person name="Lin M."/>
            <person name="Bekebrede H."/>
            <person name="Kamr A."/>
            <person name="Toribio R.E."/>
            <person name="Arroyo L.G."/>
            <person name="Baird J.D."/>
            <person name="Rikihisa Y."/>
        </authorList>
    </citation>
    <scope>NUCLEOTIDE SEQUENCE [LARGE SCALE GENOMIC DNA]</scope>
    <source>
        <strain evidence="6 7">Fin17</strain>
    </source>
</reference>
<dbReference type="Gene3D" id="1.25.40.20">
    <property type="entry name" value="Ankyrin repeat-containing domain"/>
    <property type="match status" value="3"/>
</dbReference>
<feature type="repeat" description="ANK" evidence="3">
    <location>
        <begin position="1104"/>
        <end position="1136"/>
    </location>
</feature>
<sequence length="1462" mass="159108">MEVAIANDDAACVAAICQSLEGALASASTQEEIDATQECIDRLLSRVSKLSGGTVLHFVAEKVPHLRDVIFNLSSNLEALLNIKDRKGLLPVHHNKNLGVFYGPLCKQKYGVSVAELTASQMSDLEESVVLHRKIADGDKSVLERLFLEDESNVYKRIDTVDGAKSILEVAAESGNSDLVKFILLEHRKLQEKSKTQCEELKAEVEKITALQIPEMQAMVSDLEAKRVLQEGVQRARSDSMCSHANATVLRVLSVQEQQGWHQDVLDSADLREETLVAALLDNGINPLVTAVQSGNSAVAQKILSETKGCVNDDLKDKLIEKQDVAGLLKYGFGSAVLYDAEYSLTRDLGKYKAEFDPSAATVALVREEMNILRKQVTSKFANKGALLTYAHAISMDTSEADNIRDKLSGFEDGDKALVSVCSPDGHNIGTLIAAFGSIAQWQAYANKYSKLKAADSGGVSPAVNVSAEVGSPLQVALLAKHFANSATEKRRRAFFFDYLVQHYLDDLFIPNVNGENLLHTAVRCKDAEAMESILTHAASVSTLTFSALNQRNGAGRTVLELAVYMNNASVIKAILATVLAHHGADAATSLLLRSRLLHTAVAMNNDAMLKLIAGMQKMLNAITAPEQVLLLENQKDSQDRDPFVLAVEMGNLSAVRVMQNAGLQMNVESVKKAILALPASFDQNELKGFIKCLKLSKEDAGTLLTERERHLREALPSKSTPAVEVKSDKEREEIVAQVRHYAESESKLFKKRSCHTHNSVLSEFQQGYNERAASLKDDITSGRVDAAIASVRSHPGLIDSSDERNEIVNAILRSKNVQLAKIAVQSSNKFIRNSNGDNLLDCIIKGASDETLRELVTECMVTGYGIAEVSGQGTTSFQLLEARNPVLAAELRSTYEEENAKTGALMRCLEDVLQSANVGEKSRAASLLLGEMNSLPKGYHFPVFSQMFSQISSESVPGEHSLLTKRFGLLCYLLKGVSYFGERNPENGDTVLHMLFKVLRTAPSATTEVHDALSAILANKHFSPELLLEKNYYGVSALDVLAGTKGSGQLLTIIRQAVPSFADKISFSRMLMLSVLGADSVETREFLEHHQGPLLDINAEDEDGYSSLECAILNNNIPMCKLLLEYGAEINTVDSCGRNFLDKILDRSLETGSRPSPEMVSFLVSRGIDLIHSSGGLSTLERFEKFERKRDLCRARLAVLMNKTDLCQSDYTELRFLMNAQLENNYCQTLLQAELERERVNKEVSEQVASALYTASDNILIRNVRSLVSAPFRLSKEKSTASIVGGLLCVKIDGNATVDTDQLFSSAKSNGIRCSSLSFNNGRNIVKVERRADGLTNYIPQSGCVVVSVEAAIKGSYKTVDILMSSDGSVSFGSKKNADKYASLLREGKLDLSSSGVYVNGTPLEKAIGSASQKPIASQGIHEAAKALKEAGASSAEDVHAHQGQVPTGGTQHAAERGSDI</sequence>
<protein>
    <submittedName>
        <fullName evidence="6">Ankyrin repeat domain-containing protein</fullName>
    </submittedName>
</protein>